<reference evidence="2" key="1">
    <citation type="journal article" date="2014" name="Int. J. Syst. Evol. Microbiol.">
        <title>Complete genome sequence of Corynebacterium casei LMG S-19264T (=DSM 44701T), isolated from a smear-ripened cheese.</title>
        <authorList>
            <consortium name="US DOE Joint Genome Institute (JGI-PGF)"/>
            <person name="Walter F."/>
            <person name="Albersmeier A."/>
            <person name="Kalinowski J."/>
            <person name="Ruckert C."/>
        </authorList>
    </citation>
    <scope>NUCLEOTIDE SEQUENCE</scope>
    <source>
        <strain evidence="2">JCM 19596</strain>
    </source>
</reference>
<feature type="compositionally biased region" description="Basic and acidic residues" evidence="1">
    <location>
        <begin position="15"/>
        <end position="29"/>
    </location>
</feature>
<sequence length="59" mass="6359">MTGKQTTSTTTDPARASDGERAVDGTDSRDSQVFYETPFSGASVLPDVIVSTLWKTFND</sequence>
<evidence type="ECO:0000313" key="3">
    <source>
        <dbReference type="Proteomes" id="UP000607197"/>
    </source>
</evidence>
<dbReference type="EMBL" id="BMPG01000003">
    <property type="protein sequence ID" value="GGL66397.1"/>
    <property type="molecule type" value="Genomic_DNA"/>
</dbReference>
<protein>
    <submittedName>
        <fullName evidence="2">Uncharacterized protein</fullName>
    </submittedName>
</protein>
<accession>A0A830FP24</accession>
<organism evidence="2 3">
    <name type="scientific">Halocalculus aciditolerans</name>
    <dbReference type="NCBI Taxonomy" id="1383812"/>
    <lineage>
        <taxon>Archaea</taxon>
        <taxon>Methanobacteriati</taxon>
        <taxon>Methanobacteriota</taxon>
        <taxon>Stenosarchaea group</taxon>
        <taxon>Halobacteria</taxon>
        <taxon>Halobacteriales</taxon>
        <taxon>Halobacteriaceae</taxon>
        <taxon>Halocalculus</taxon>
    </lineage>
</organism>
<reference evidence="2" key="2">
    <citation type="submission" date="2020-09" db="EMBL/GenBank/DDBJ databases">
        <authorList>
            <person name="Sun Q."/>
            <person name="Ohkuma M."/>
        </authorList>
    </citation>
    <scope>NUCLEOTIDE SEQUENCE</scope>
    <source>
        <strain evidence="2">JCM 19596</strain>
    </source>
</reference>
<dbReference type="Proteomes" id="UP000607197">
    <property type="component" value="Unassembled WGS sequence"/>
</dbReference>
<comment type="caution">
    <text evidence="2">The sequence shown here is derived from an EMBL/GenBank/DDBJ whole genome shotgun (WGS) entry which is preliminary data.</text>
</comment>
<dbReference type="AlphaFoldDB" id="A0A830FP24"/>
<evidence type="ECO:0000256" key="1">
    <source>
        <dbReference type="SAM" id="MobiDB-lite"/>
    </source>
</evidence>
<keyword evidence="3" id="KW-1185">Reference proteome</keyword>
<evidence type="ECO:0000313" key="2">
    <source>
        <dbReference type="EMBL" id="GGL66397.1"/>
    </source>
</evidence>
<feature type="compositionally biased region" description="Polar residues" evidence="1">
    <location>
        <begin position="1"/>
        <end position="12"/>
    </location>
</feature>
<name>A0A830FP24_9EURY</name>
<gene>
    <name evidence="2" type="ORF">GCM10009039_25430</name>
</gene>
<feature type="region of interest" description="Disordered" evidence="1">
    <location>
        <begin position="1"/>
        <end position="29"/>
    </location>
</feature>
<proteinExistence type="predicted"/>